<proteinExistence type="predicted"/>
<dbReference type="PANTHER" id="PTHR13947:SF37">
    <property type="entry name" value="LD18367P"/>
    <property type="match status" value="1"/>
</dbReference>
<reference evidence="5" key="1">
    <citation type="journal article" date="2019" name="Int. J. Syst. Evol. Microbiol.">
        <title>The Global Catalogue of Microorganisms (GCM) 10K type strain sequencing project: providing services to taxonomists for standard genome sequencing and annotation.</title>
        <authorList>
            <consortium name="The Broad Institute Genomics Platform"/>
            <consortium name="The Broad Institute Genome Sequencing Center for Infectious Disease"/>
            <person name="Wu L."/>
            <person name="Ma J."/>
        </authorList>
    </citation>
    <scope>NUCLEOTIDE SEQUENCE [LARGE SCALE GENOMIC DNA]</scope>
    <source>
        <strain evidence="5">JCM 17688</strain>
    </source>
</reference>
<feature type="region of interest" description="Disordered" evidence="2">
    <location>
        <begin position="1"/>
        <end position="23"/>
    </location>
</feature>
<dbReference type="Proteomes" id="UP001500635">
    <property type="component" value="Unassembled WGS sequence"/>
</dbReference>
<dbReference type="SUPFAM" id="SSF55729">
    <property type="entry name" value="Acyl-CoA N-acyltransferases (Nat)"/>
    <property type="match status" value="1"/>
</dbReference>
<evidence type="ECO:0000256" key="2">
    <source>
        <dbReference type="SAM" id="MobiDB-lite"/>
    </source>
</evidence>
<dbReference type="Pfam" id="PF00583">
    <property type="entry name" value="Acetyltransf_1"/>
    <property type="match status" value="1"/>
</dbReference>
<gene>
    <name evidence="4" type="ORF">GCM10023147_06050</name>
</gene>
<organism evidence="4 5">
    <name type="scientific">Tsukamurella soli</name>
    <dbReference type="NCBI Taxonomy" id="644556"/>
    <lineage>
        <taxon>Bacteria</taxon>
        <taxon>Bacillati</taxon>
        <taxon>Actinomycetota</taxon>
        <taxon>Actinomycetes</taxon>
        <taxon>Mycobacteriales</taxon>
        <taxon>Tsukamurellaceae</taxon>
        <taxon>Tsukamurella</taxon>
    </lineage>
</organism>
<sequence length="174" mass="18777">MTAEPTTPEARASFTRPGTVTVGPMRTPADAEAFRRIGEEWLTRLFSVTDADADLLGDPRGRIVERGGAVLIAHADGEPVGCVALLPYPDRVFELSKMGVSPGFQGGGIGRRLVTAAVDEARRLGARRVFLGSSHVLGPALHLYEEAGFIRITRADLPVDDYYARADVFMDLPL</sequence>
<dbReference type="PANTHER" id="PTHR13947">
    <property type="entry name" value="GNAT FAMILY N-ACETYLTRANSFERASE"/>
    <property type="match status" value="1"/>
</dbReference>
<accession>A0ABP8J4K5</accession>
<dbReference type="InterPro" id="IPR050769">
    <property type="entry name" value="NAT_camello-type"/>
</dbReference>
<keyword evidence="1" id="KW-0808">Transferase</keyword>
<dbReference type="Gene3D" id="3.40.630.30">
    <property type="match status" value="1"/>
</dbReference>
<keyword evidence="5" id="KW-1185">Reference proteome</keyword>
<evidence type="ECO:0000259" key="3">
    <source>
        <dbReference type="PROSITE" id="PS51186"/>
    </source>
</evidence>
<feature type="domain" description="N-acetyltransferase" evidence="3">
    <location>
        <begin position="20"/>
        <end position="174"/>
    </location>
</feature>
<evidence type="ECO:0000313" key="5">
    <source>
        <dbReference type="Proteomes" id="UP001500635"/>
    </source>
</evidence>
<dbReference type="InterPro" id="IPR000182">
    <property type="entry name" value="GNAT_dom"/>
</dbReference>
<evidence type="ECO:0000256" key="1">
    <source>
        <dbReference type="ARBA" id="ARBA00022679"/>
    </source>
</evidence>
<dbReference type="PROSITE" id="PS51186">
    <property type="entry name" value="GNAT"/>
    <property type="match status" value="1"/>
</dbReference>
<name>A0ABP8J4K5_9ACTN</name>
<protein>
    <recommendedName>
        <fullName evidence="3">N-acetyltransferase domain-containing protein</fullName>
    </recommendedName>
</protein>
<dbReference type="InterPro" id="IPR016181">
    <property type="entry name" value="Acyl_CoA_acyltransferase"/>
</dbReference>
<dbReference type="CDD" id="cd04301">
    <property type="entry name" value="NAT_SF"/>
    <property type="match status" value="1"/>
</dbReference>
<comment type="caution">
    <text evidence="4">The sequence shown here is derived from an EMBL/GenBank/DDBJ whole genome shotgun (WGS) entry which is preliminary data.</text>
</comment>
<dbReference type="EMBL" id="BAABFR010000005">
    <property type="protein sequence ID" value="GAA4384922.1"/>
    <property type="molecule type" value="Genomic_DNA"/>
</dbReference>
<evidence type="ECO:0000313" key="4">
    <source>
        <dbReference type="EMBL" id="GAA4384922.1"/>
    </source>
</evidence>
<dbReference type="RefSeq" id="WP_344990611.1">
    <property type="nucleotide sequence ID" value="NZ_BAABFR010000005.1"/>
</dbReference>